<accession>A0A8K0XLE2</accession>
<keyword evidence="3" id="KW-1185">Reference proteome</keyword>
<evidence type="ECO:0000313" key="3">
    <source>
        <dbReference type="Proteomes" id="UP000813824"/>
    </source>
</evidence>
<evidence type="ECO:0000313" key="2">
    <source>
        <dbReference type="EMBL" id="KAH8087824.1"/>
    </source>
</evidence>
<keyword evidence="1" id="KW-0732">Signal</keyword>
<evidence type="ECO:0000256" key="1">
    <source>
        <dbReference type="SAM" id="SignalP"/>
    </source>
</evidence>
<proteinExistence type="predicted"/>
<dbReference type="AlphaFoldDB" id="A0A8K0XLE2"/>
<dbReference type="EMBL" id="JAEVFJ010000040">
    <property type="protein sequence ID" value="KAH8087824.1"/>
    <property type="molecule type" value="Genomic_DNA"/>
</dbReference>
<feature type="signal peptide" evidence="1">
    <location>
        <begin position="1"/>
        <end position="24"/>
    </location>
</feature>
<reference evidence="2" key="1">
    <citation type="journal article" date="2021" name="New Phytol.">
        <title>Evolutionary innovations through gain and loss of genes in the ectomycorrhizal Boletales.</title>
        <authorList>
            <person name="Wu G."/>
            <person name="Miyauchi S."/>
            <person name="Morin E."/>
            <person name="Kuo A."/>
            <person name="Drula E."/>
            <person name="Varga T."/>
            <person name="Kohler A."/>
            <person name="Feng B."/>
            <person name="Cao Y."/>
            <person name="Lipzen A."/>
            <person name="Daum C."/>
            <person name="Hundley H."/>
            <person name="Pangilinan J."/>
            <person name="Johnson J."/>
            <person name="Barry K."/>
            <person name="LaButti K."/>
            <person name="Ng V."/>
            <person name="Ahrendt S."/>
            <person name="Min B."/>
            <person name="Choi I.G."/>
            <person name="Park H."/>
            <person name="Plett J.M."/>
            <person name="Magnuson J."/>
            <person name="Spatafora J.W."/>
            <person name="Nagy L.G."/>
            <person name="Henrissat B."/>
            <person name="Grigoriev I.V."/>
            <person name="Yang Z.L."/>
            <person name="Xu J."/>
            <person name="Martin F.M."/>
        </authorList>
    </citation>
    <scope>NUCLEOTIDE SEQUENCE</scope>
    <source>
        <strain evidence="2">KKN 215</strain>
    </source>
</reference>
<feature type="chain" id="PRO_5035442408" evidence="1">
    <location>
        <begin position="25"/>
        <end position="76"/>
    </location>
</feature>
<dbReference type="Proteomes" id="UP000813824">
    <property type="component" value="Unassembled WGS sequence"/>
</dbReference>
<gene>
    <name evidence="2" type="ORF">BXZ70DRAFT_955327</name>
</gene>
<protein>
    <submittedName>
        <fullName evidence="2">Uncharacterized protein</fullName>
    </submittedName>
</protein>
<comment type="caution">
    <text evidence="2">The sequence shown here is derived from an EMBL/GenBank/DDBJ whole genome shotgun (WGS) entry which is preliminary data.</text>
</comment>
<name>A0A8K0XLE2_9AGAR</name>
<sequence>MSITVAIVASAALFSVMCFTPSLGNVQPQEKGQDIDVPLRHTNAYEHWSENPFDRQAYFMSINGTAASTGMLASWK</sequence>
<organism evidence="2 3">
    <name type="scientific">Cristinia sonorae</name>
    <dbReference type="NCBI Taxonomy" id="1940300"/>
    <lineage>
        <taxon>Eukaryota</taxon>
        <taxon>Fungi</taxon>
        <taxon>Dikarya</taxon>
        <taxon>Basidiomycota</taxon>
        <taxon>Agaricomycotina</taxon>
        <taxon>Agaricomycetes</taxon>
        <taxon>Agaricomycetidae</taxon>
        <taxon>Agaricales</taxon>
        <taxon>Pleurotineae</taxon>
        <taxon>Stephanosporaceae</taxon>
        <taxon>Cristinia</taxon>
    </lineage>
</organism>